<feature type="domain" description="Probable transposase IS891/IS1136/IS1341" evidence="2">
    <location>
        <begin position="175"/>
        <end position="271"/>
    </location>
</feature>
<dbReference type="AlphaFoldDB" id="D6U0D2"/>
<proteinExistence type="predicted"/>
<dbReference type="Pfam" id="PF01385">
    <property type="entry name" value="OrfB_IS605"/>
    <property type="match status" value="1"/>
</dbReference>
<dbReference type="InParanoid" id="D6U0D2"/>
<dbReference type="InterPro" id="IPR001959">
    <property type="entry name" value="Transposase"/>
</dbReference>
<gene>
    <name evidence="4" type="ORF">Krac_3065</name>
</gene>
<protein>
    <submittedName>
        <fullName evidence="4">Putative transposase IS891/IS1136/IS1341 family</fullName>
    </submittedName>
</protein>
<feature type="region of interest" description="Disordered" evidence="1">
    <location>
        <begin position="286"/>
        <end position="313"/>
    </location>
</feature>
<evidence type="ECO:0000259" key="2">
    <source>
        <dbReference type="Pfam" id="PF01385"/>
    </source>
</evidence>
<feature type="compositionally biased region" description="Basic residues" evidence="1">
    <location>
        <begin position="296"/>
        <end position="306"/>
    </location>
</feature>
<dbReference type="InterPro" id="IPR021027">
    <property type="entry name" value="Transposase_put_HTH"/>
</dbReference>
<dbReference type="EMBL" id="ADVG01000004">
    <property type="protein sequence ID" value="EFH82272.1"/>
    <property type="molecule type" value="Genomic_DNA"/>
</dbReference>
<evidence type="ECO:0000256" key="1">
    <source>
        <dbReference type="SAM" id="MobiDB-lite"/>
    </source>
</evidence>
<dbReference type="Pfam" id="PF12323">
    <property type="entry name" value="HTH_OrfB_IS605"/>
    <property type="match status" value="1"/>
</dbReference>
<feature type="region of interest" description="Disordered" evidence="1">
    <location>
        <begin position="431"/>
        <end position="462"/>
    </location>
</feature>
<sequence>MLITRGYRTQLDLNHQQITLCKQHAGAVRWSWNWGLRRKQEVYQQEKRWISAMELHRELNTLKQTEIPWMYEVSKAAPQEALRDLDQAYRNFFRRCGLKKEGKWKGKPGFPKPKTKRKGVGSFRLTGSIHIYEQAIELPRFGRLRLHECGYLPTSGVAVLSATVSEEAGRWFVSVQVSEQVPDPPQAAGPPIGVDTGIKTLAQCSDGRAIANPKALTSELKRIKRLHRWLSRKQKGSKNRAKARQKLARKYARVSHVREDALHKGTSQLTRAQLPPEEREIRKAEIAATLSEPKAKVKPKRGKRSKKEPPPEPLLKTIANKVKAKQMKKLLRQARISDAQRRPAVVVLEDLNVAGMRTEPQAGSGNQRCRIRRVQAANGLQNVLARRKPAVGRSLVCFHQTVLWLQPYQRRDRPFRAHLCLRASGLWAGDRSRPQCRAEPGSAGDLVSERPARSLPGVPREG</sequence>
<accession>D6U0D2</accession>
<organism evidence="4 5">
    <name type="scientific">Ktedonobacter racemifer DSM 44963</name>
    <dbReference type="NCBI Taxonomy" id="485913"/>
    <lineage>
        <taxon>Bacteria</taxon>
        <taxon>Bacillati</taxon>
        <taxon>Chloroflexota</taxon>
        <taxon>Ktedonobacteria</taxon>
        <taxon>Ktedonobacterales</taxon>
        <taxon>Ktedonobacteraceae</taxon>
        <taxon>Ktedonobacter</taxon>
    </lineage>
</organism>
<evidence type="ECO:0000313" key="4">
    <source>
        <dbReference type="EMBL" id="EFH82272.1"/>
    </source>
</evidence>
<keyword evidence="5" id="KW-1185">Reference proteome</keyword>
<feature type="domain" description="Transposase putative helix-turn-helix" evidence="3">
    <location>
        <begin position="1"/>
        <end position="47"/>
    </location>
</feature>
<dbReference type="NCBIfam" id="NF040570">
    <property type="entry name" value="guided_TnpB"/>
    <property type="match status" value="1"/>
</dbReference>
<evidence type="ECO:0000313" key="5">
    <source>
        <dbReference type="Proteomes" id="UP000004508"/>
    </source>
</evidence>
<evidence type="ECO:0000259" key="3">
    <source>
        <dbReference type="Pfam" id="PF12323"/>
    </source>
</evidence>
<reference evidence="4 5" key="1">
    <citation type="journal article" date="2011" name="Stand. Genomic Sci.">
        <title>Non-contiguous finished genome sequence and contextual data of the filamentous soil bacterium Ktedonobacter racemifer type strain (SOSP1-21).</title>
        <authorList>
            <person name="Chang Y.J."/>
            <person name="Land M."/>
            <person name="Hauser L."/>
            <person name="Chertkov O."/>
            <person name="Del Rio T.G."/>
            <person name="Nolan M."/>
            <person name="Copeland A."/>
            <person name="Tice H."/>
            <person name="Cheng J.F."/>
            <person name="Lucas S."/>
            <person name="Han C."/>
            <person name="Goodwin L."/>
            <person name="Pitluck S."/>
            <person name="Ivanova N."/>
            <person name="Ovchinikova G."/>
            <person name="Pati A."/>
            <person name="Chen A."/>
            <person name="Palaniappan K."/>
            <person name="Mavromatis K."/>
            <person name="Liolios K."/>
            <person name="Brettin T."/>
            <person name="Fiebig A."/>
            <person name="Rohde M."/>
            <person name="Abt B."/>
            <person name="Goker M."/>
            <person name="Detter J.C."/>
            <person name="Woyke T."/>
            <person name="Bristow J."/>
            <person name="Eisen J.A."/>
            <person name="Markowitz V."/>
            <person name="Hugenholtz P."/>
            <person name="Kyrpides N.C."/>
            <person name="Klenk H.P."/>
            <person name="Lapidus A."/>
        </authorList>
    </citation>
    <scope>NUCLEOTIDE SEQUENCE [LARGE SCALE GENOMIC DNA]</scope>
    <source>
        <strain evidence="5">DSM 44963</strain>
    </source>
</reference>
<comment type="caution">
    <text evidence="4">The sequence shown here is derived from an EMBL/GenBank/DDBJ whole genome shotgun (WGS) entry which is preliminary data.</text>
</comment>
<dbReference type="Proteomes" id="UP000004508">
    <property type="component" value="Unassembled WGS sequence"/>
</dbReference>
<dbReference type="STRING" id="485913.Krac_3065"/>
<name>D6U0D2_KTERA</name>
<dbReference type="eggNOG" id="COG0675">
    <property type="taxonomic scope" value="Bacteria"/>
</dbReference>